<evidence type="ECO:0000313" key="3">
    <source>
        <dbReference type="Proteomes" id="UP000826195"/>
    </source>
</evidence>
<evidence type="ECO:0000256" key="1">
    <source>
        <dbReference type="SAM" id="MobiDB-lite"/>
    </source>
</evidence>
<accession>A0AAV7IMI5</accession>
<comment type="caution">
    <text evidence="2">The sequence shown here is derived from an EMBL/GenBank/DDBJ whole genome shotgun (WGS) entry which is preliminary data.</text>
</comment>
<organism evidence="2 3">
    <name type="scientific">Cotesia glomerata</name>
    <name type="common">Lepidopteran parasitic wasp</name>
    <name type="synonym">Apanteles glomeratus</name>
    <dbReference type="NCBI Taxonomy" id="32391"/>
    <lineage>
        <taxon>Eukaryota</taxon>
        <taxon>Metazoa</taxon>
        <taxon>Ecdysozoa</taxon>
        <taxon>Arthropoda</taxon>
        <taxon>Hexapoda</taxon>
        <taxon>Insecta</taxon>
        <taxon>Pterygota</taxon>
        <taxon>Neoptera</taxon>
        <taxon>Endopterygota</taxon>
        <taxon>Hymenoptera</taxon>
        <taxon>Apocrita</taxon>
        <taxon>Ichneumonoidea</taxon>
        <taxon>Braconidae</taxon>
        <taxon>Microgastrinae</taxon>
        <taxon>Cotesia</taxon>
    </lineage>
</organism>
<reference evidence="2 3" key="1">
    <citation type="journal article" date="2021" name="J. Hered.">
        <title>A chromosome-level genome assembly of the parasitoid wasp, Cotesia glomerata (Hymenoptera: Braconidae).</title>
        <authorList>
            <person name="Pinto B.J."/>
            <person name="Weis J.J."/>
            <person name="Gamble T."/>
            <person name="Ode P.J."/>
            <person name="Paul R."/>
            <person name="Zaspel J.M."/>
        </authorList>
    </citation>
    <scope>NUCLEOTIDE SEQUENCE [LARGE SCALE GENOMIC DNA]</scope>
    <source>
        <strain evidence="2">CgM1</strain>
    </source>
</reference>
<name>A0AAV7IMI5_COTGL</name>
<feature type="compositionally biased region" description="Basic and acidic residues" evidence="1">
    <location>
        <begin position="1"/>
        <end position="10"/>
    </location>
</feature>
<dbReference type="Proteomes" id="UP000826195">
    <property type="component" value="Unassembled WGS sequence"/>
</dbReference>
<feature type="region of interest" description="Disordered" evidence="1">
    <location>
        <begin position="1"/>
        <end position="20"/>
    </location>
</feature>
<protein>
    <submittedName>
        <fullName evidence="2">Uncharacterized protein</fullName>
    </submittedName>
</protein>
<evidence type="ECO:0000313" key="2">
    <source>
        <dbReference type="EMBL" id="KAH0553357.1"/>
    </source>
</evidence>
<dbReference type="EMBL" id="JAHXZJ010001120">
    <property type="protein sequence ID" value="KAH0553357.1"/>
    <property type="molecule type" value="Genomic_DNA"/>
</dbReference>
<sequence length="216" mass="24318">MPENNEEKIPENNGKQSNCEKVDFTSNEDISAMQPGQSVELIGFVDEVEASHLAGSHFVFKFLLNNNNGKRVQIAAWRGGKKNGGTYINLQDNLFGGCKDEECTCGYLKTAFSVKKSSMSTRNEAFSYVTDRGLQLEIKVSNYTDSVLKQGDHVEVIGTPKVIDDSLVLKIESVNQIRKIDEETKPLVWLLRGKNSIPLSEYNKRQKLNQLEEEIR</sequence>
<dbReference type="AlphaFoldDB" id="A0AAV7IMI5"/>
<proteinExistence type="predicted"/>
<gene>
    <name evidence="2" type="ORF">KQX54_001854</name>
</gene>
<keyword evidence="3" id="KW-1185">Reference proteome</keyword>